<gene>
    <name evidence="1" type="ORF">S7711_10814</name>
</gene>
<organism evidence="1 2">
    <name type="scientific">Stachybotrys chartarum (strain CBS 109288 / IBT 7711)</name>
    <name type="common">Toxic black mold</name>
    <name type="synonym">Stilbospora chartarum</name>
    <dbReference type="NCBI Taxonomy" id="1280523"/>
    <lineage>
        <taxon>Eukaryota</taxon>
        <taxon>Fungi</taxon>
        <taxon>Dikarya</taxon>
        <taxon>Ascomycota</taxon>
        <taxon>Pezizomycotina</taxon>
        <taxon>Sordariomycetes</taxon>
        <taxon>Hypocreomycetidae</taxon>
        <taxon>Hypocreales</taxon>
        <taxon>Stachybotryaceae</taxon>
        <taxon>Stachybotrys</taxon>
    </lineage>
</organism>
<dbReference type="Pfam" id="PF11578">
    <property type="entry name" value="DUF3237"/>
    <property type="match status" value="1"/>
</dbReference>
<keyword evidence="2" id="KW-1185">Reference proteome</keyword>
<dbReference type="EMBL" id="KL647898">
    <property type="protein sequence ID" value="KEY73219.1"/>
    <property type="molecule type" value="Genomic_DNA"/>
</dbReference>
<protein>
    <submittedName>
        <fullName evidence="1">Uncharacterized protein</fullName>
    </submittedName>
</protein>
<evidence type="ECO:0000313" key="2">
    <source>
        <dbReference type="Proteomes" id="UP000028045"/>
    </source>
</evidence>
<evidence type="ECO:0000313" key="1">
    <source>
        <dbReference type="EMBL" id="KEY73219.1"/>
    </source>
</evidence>
<dbReference type="Gene3D" id="2.40.160.20">
    <property type="match status" value="1"/>
</dbReference>
<accession>A0A084B6P0</accession>
<name>A0A084B6P0_STACB</name>
<dbReference type="HOGENOM" id="CLU_1261758_0_0_1"/>
<dbReference type="AlphaFoldDB" id="A0A084B6P0"/>
<dbReference type="Proteomes" id="UP000028045">
    <property type="component" value="Unassembled WGS sequence"/>
</dbReference>
<proteinExistence type="predicted"/>
<reference evidence="1 2" key="1">
    <citation type="journal article" date="2014" name="BMC Genomics">
        <title>Comparative genome sequencing reveals chemotype-specific gene clusters in the toxigenic black mold Stachybotrys.</title>
        <authorList>
            <person name="Semeiks J."/>
            <person name="Borek D."/>
            <person name="Otwinowski Z."/>
            <person name="Grishin N.V."/>
        </authorList>
    </citation>
    <scope>NUCLEOTIDE SEQUENCE [LARGE SCALE GENOMIC DNA]</scope>
    <source>
        <strain evidence="2">CBS 109288 / IBT 7711</strain>
    </source>
</reference>
<sequence>MESRTKDPETLPRLVHIGEIQFNLGETTTGGATPRGTFIFCPITGGHFTTVFPLPDGFGIHSEATEGLRAEVLPGGGDYPLIHNNELAELNVNVVAKGLNNSHMFRITSFGVCEWNKLILNMLGQTADARSTEMGEVNAWQVFRINTDSPEYAWLNWACIIGQERLIYKDGRMASTQMKLFQFLVK</sequence>